<dbReference type="CDD" id="cd00063">
    <property type="entry name" value="FN3"/>
    <property type="match status" value="1"/>
</dbReference>
<gene>
    <name evidence="3" type="ORF">g.2882</name>
</gene>
<dbReference type="AlphaFoldDB" id="A0A1B6LFI9"/>
<dbReference type="Gene3D" id="2.60.40.10">
    <property type="entry name" value="Immunoglobulins"/>
    <property type="match status" value="2"/>
</dbReference>
<sequence length="126" mass="13483">EVQKETVFGDKDLTYEVRRLKEFQRYEFWASASTSVGEGSSSTKVSQSPLSRVPARIAGFSGKVVGVAGATLSLSCHAVGLPAPSRIWRGPTGAPLSSDFRILSEYNLVLGPLNSELAGNYTCNAE</sequence>
<dbReference type="InterPro" id="IPR036179">
    <property type="entry name" value="Ig-like_dom_sf"/>
</dbReference>
<dbReference type="InterPro" id="IPR013783">
    <property type="entry name" value="Ig-like_fold"/>
</dbReference>
<dbReference type="PROSITE" id="PS50853">
    <property type="entry name" value="FN3"/>
    <property type="match status" value="1"/>
</dbReference>
<protein>
    <recommendedName>
        <fullName evidence="4">Ig-like domain-containing protein</fullName>
    </recommendedName>
</protein>
<evidence type="ECO:0000259" key="2">
    <source>
        <dbReference type="PROSITE" id="PS50853"/>
    </source>
</evidence>
<evidence type="ECO:0000259" key="1">
    <source>
        <dbReference type="PROSITE" id="PS50835"/>
    </source>
</evidence>
<organism evidence="3">
    <name type="scientific">Graphocephala atropunctata</name>
    <dbReference type="NCBI Taxonomy" id="36148"/>
    <lineage>
        <taxon>Eukaryota</taxon>
        <taxon>Metazoa</taxon>
        <taxon>Ecdysozoa</taxon>
        <taxon>Arthropoda</taxon>
        <taxon>Hexapoda</taxon>
        <taxon>Insecta</taxon>
        <taxon>Pterygota</taxon>
        <taxon>Neoptera</taxon>
        <taxon>Paraneoptera</taxon>
        <taxon>Hemiptera</taxon>
        <taxon>Auchenorrhyncha</taxon>
        <taxon>Membracoidea</taxon>
        <taxon>Cicadellidae</taxon>
        <taxon>Cicadellinae</taxon>
        <taxon>Cicadellini</taxon>
        <taxon>Graphocephala</taxon>
    </lineage>
</organism>
<feature type="non-terminal residue" evidence="3">
    <location>
        <position position="126"/>
    </location>
</feature>
<dbReference type="InterPro" id="IPR007110">
    <property type="entry name" value="Ig-like_dom"/>
</dbReference>
<name>A0A1B6LFI9_9HEMI</name>
<dbReference type="SUPFAM" id="SSF49265">
    <property type="entry name" value="Fibronectin type III"/>
    <property type="match status" value="1"/>
</dbReference>
<evidence type="ECO:0008006" key="4">
    <source>
        <dbReference type="Google" id="ProtNLM"/>
    </source>
</evidence>
<reference evidence="3" key="1">
    <citation type="submission" date="2015-11" db="EMBL/GenBank/DDBJ databases">
        <title>De novo transcriptome assembly of four potential Pierce s Disease insect vectors from Arizona vineyards.</title>
        <authorList>
            <person name="Tassone E.E."/>
        </authorList>
    </citation>
    <scope>NUCLEOTIDE SEQUENCE</scope>
</reference>
<feature type="domain" description="Fibronectin type-III" evidence="2">
    <location>
        <begin position="1"/>
        <end position="52"/>
    </location>
</feature>
<dbReference type="EMBL" id="GEBQ01017526">
    <property type="protein sequence ID" value="JAT22451.1"/>
    <property type="molecule type" value="Transcribed_RNA"/>
</dbReference>
<accession>A0A1B6LFI9</accession>
<dbReference type="PROSITE" id="PS50835">
    <property type="entry name" value="IG_LIKE"/>
    <property type="match status" value="1"/>
</dbReference>
<proteinExistence type="predicted"/>
<evidence type="ECO:0000313" key="3">
    <source>
        <dbReference type="EMBL" id="JAT22451.1"/>
    </source>
</evidence>
<feature type="domain" description="Ig-like" evidence="1">
    <location>
        <begin position="54"/>
        <end position="126"/>
    </location>
</feature>
<dbReference type="InterPro" id="IPR036116">
    <property type="entry name" value="FN3_sf"/>
</dbReference>
<dbReference type="SUPFAM" id="SSF48726">
    <property type="entry name" value="Immunoglobulin"/>
    <property type="match status" value="1"/>
</dbReference>
<dbReference type="InterPro" id="IPR003961">
    <property type="entry name" value="FN3_dom"/>
</dbReference>
<feature type="non-terminal residue" evidence="3">
    <location>
        <position position="1"/>
    </location>
</feature>